<dbReference type="InterPro" id="IPR036412">
    <property type="entry name" value="HAD-like_sf"/>
</dbReference>
<gene>
    <name evidence="1" type="ORF">N780_01835</name>
</gene>
<accession>A0A0A2V0J0</accession>
<dbReference type="SUPFAM" id="SSF56784">
    <property type="entry name" value="HAD-like"/>
    <property type="match status" value="1"/>
</dbReference>
<dbReference type="Pfam" id="PF08282">
    <property type="entry name" value="Hydrolase_3"/>
    <property type="match status" value="1"/>
</dbReference>
<dbReference type="PANTHER" id="PTHR10000">
    <property type="entry name" value="PHOSPHOSERINE PHOSPHATASE"/>
    <property type="match status" value="1"/>
</dbReference>
<proteinExistence type="predicted"/>
<dbReference type="STRING" id="1385513.N780_01835"/>
<dbReference type="GO" id="GO:0005829">
    <property type="term" value="C:cytosol"/>
    <property type="evidence" value="ECO:0007669"/>
    <property type="project" value="TreeGrafter"/>
</dbReference>
<name>A0A0A2V0J0_9BACI</name>
<keyword evidence="1" id="KW-0378">Hydrolase</keyword>
<dbReference type="InterPro" id="IPR006379">
    <property type="entry name" value="HAD-SF_hydro_IIB"/>
</dbReference>
<dbReference type="AlphaFoldDB" id="A0A0A2V0J0"/>
<dbReference type="RefSeq" id="WP_036781531.1">
    <property type="nucleotide sequence ID" value="NZ_AVBG01000003.1"/>
</dbReference>
<dbReference type="GO" id="GO:0016791">
    <property type="term" value="F:phosphatase activity"/>
    <property type="evidence" value="ECO:0007669"/>
    <property type="project" value="TreeGrafter"/>
</dbReference>
<dbReference type="InterPro" id="IPR023214">
    <property type="entry name" value="HAD_sf"/>
</dbReference>
<protein>
    <submittedName>
        <fullName evidence="1">HAD family hydrolase</fullName>
    </submittedName>
</protein>
<sequence>MKLVFDLDGTIIFKGEPLSKKIASAIAELQHKGFDVIFASARPVRDMLPVLDEQFHNGTLIGGNGSMVYREGELVSETSFQTESIDALHELIDTYQATYLIDSEWDYAYTGPADHPILNNLDPNQLASRVPVGDLPTIVKVLILTASHMDELTEKVESLDVVIHRHHKEDLIDINPKGIHKWSALQQIGVKEGEYIAFGNDANDITMFEHAAHAIQIGELESLTPFSDETIASGEDQEEVIINKLRNLEHITV</sequence>
<evidence type="ECO:0000313" key="2">
    <source>
        <dbReference type="Proteomes" id="UP000030153"/>
    </source>
</evidence>
<reference evidence="1 2" key="1">
    <citation type="submission" date="2013-08" db="EMBL/GenBank/DDBJ databases">
        <title>Genome of Pontibacillus chungwhensis.</title>
        <authorList>
            <person name="Wang Q."/>
            <person name="Wang G."/>
        </authorList>
    </citation>
    <scope>NUCLEOTIDE SEQUENCE [LARGE SCALE GENOMIC DNA]</scope>
    <source>
        <strain evidence="1 2">BH030062</strain>
    </source>
</reference>
<organism evidence="1 2">
    <name type="scientific">Pontibacillus chungwhensis BH030062</name>
    <dbReference type="NCBI Taxonomy" id="1385513"/>
    <lineage>
        <taxon>Bacteria</taxon>
        <taxon>Bacillati</taxon>
        <taxon>Bacillota</taxon>
        <taxon>Bacilli</taxon>
        <taxon>Bacillales</taxon>
        <taxon>Bacillaceae</taxon>
        <taxon>Pontibacillus</taxon>
    </lineage>
</organism>
<dbReference type="eggNOG" id="COG0561">
    <property type="taxonomic scope" value="Bacteria"/>
</dbReference>
<dbReference type="PANTHER" id="PTHR10000:SF53">
    <property type="entry name" value="5-AMINO-6-(5-PHOSPHO-D-RIBITYLAMINO)URACIL PHOSPHATASE YBJI-RELATED"/>
    <property type="match status" value="1"/>
</dbReference>
<dbReference type="Gene3D" id="3.30.1240.10">
    <property type="match status" value="1"/>
</dbReference>
<dbReference type="NCBIfam" id="TIGR01484">
    <property type="entry name" value="HAD-SF-IIB"/>
    <property type="match status" value="1"/>
</dbReference>
<dbReference type="Gene3D" id="3.40.50.1000">
    <property type="entry name" value="HAD superfamily/HAD-like"/>
    <property type="match status" value="1"/>
</dbReference>
<dbReference type="GO" id="GO:0000287">
    <property type="term" value="F:magnesium ion binding"/>
    <property type="evidence" value="ECO:0007669"/>
    <property type="project" value="TreeGrafter"/>
</dbReference>
<dbReference type="EMBL" id="AVBG01000003">
    <property type="protein sequence ID" value="KGP92306.1"/>
    <property type="molecule type" value="Genomic_DNA"/>
</dbReference>
<dbReference type="Proteomes" id="UP000030153">
    <property type="component" value="Unassembled WGS sequence"/>
</dbReference>
<evidence type="ECO:0000313" key="1">
    <source>
        <dbReference type="EMBL" id="KGP92306.1"/>
    </source>
</evidence>
<keyword evidence="2" id="KW-1185">Reference proteome</keyword>
<dbReference type="OrthoDB" id="1650327at2"/>
<comment type="caution">
    <text evidence="1">The sequence shown here is derived from an EMBL/GenBank/DDBJ whole genome shotgun (WGS) entry which is preliminary data.</text>
</comment>